<protein>
    <submittedName>
        <fullName evidence="1">Uncharacterized protein</fullName>
    </submittedName>
</protein>
<evidence type="ECO:0000313" key="2">
    <source>
        <dbReference type="Proteomes" id="UP001066276"/>
    </source>
</evidence>
<proteinExistence type="predicted"/>
<keyword evidence="2" id="KW-1185">Reference proteome</keyword>
<gene>
    <name evidence="1" type="ORF">NDU88_002747</name>
</gene>
<sequence>MALWGESLKSVYSRSSQRIPKQQGWNTGIAGMRISIHSQKSSRGRLRRWALLSYLGEGAVIESGAFTRYCTCWPVPAEAPVSTRSACWMRKYLPERVMKHWKAQPLLPRATNRGSTARRLFTVLVLACVGLALQTECRCEPVLLGFLLLFFVFFQTLYAAQGSPVGECLRSGNSGRGGALPR</sequence>
<evidence type="ECO:0000313" key="1">
    <source>
        <dbReference type="EMBL" id="KAJ1136330.1"/>
    </source>
</evidence>
<dbReference type="Proteomes" id="UP001066276">
    <property type="component" value="Chromosome 6"/>
</dbReference>
<comment type="caution">
    <text evidence="1">The sequence shown here is derived from an EMBL/GenBank/DDBJ whole genome shotgun (WGS) entry which is preliminary data.</text>
</comment>
<reference evidence="1" key="1">
    <citation type="journal article" date="2022" name="bioRxiv">
        <title>Sequencing and chromosome-scale assembly of the giantPleurodeles waltlgenome.</title>
        <authorList>
            <person name="Brown T."/>
            <person name="Elewa A."/>
            <person name="Iarovenko S."/>
            <person name="Subramanian E."/>
            <person name="Araus A.J."/>
            <person name="Petzold A."/>
            <person name="Susuki M."/>
            <person name="Suzuki K.-i.T."/>
            <person name="Hayashi T."/>
            <person name="Toyoda A."/>
            <person name="Oliveira C."/>
            <person name="Osipova E."/>
            <person name="Leigh N.D."/>
            <person name="Simon A."/>
            <person name="Yun M.H."/>
        </authorList>
    </citation>
    <scope>NUCLEOTIDE SEQUENCE</scope>
    <source>
        <strain evidence="1">20211129_DDA</strain>
        <tissue evidence="1">Liver</tissue>
    </source>
</reference>
<accession>A0AAV7QAV9</accession>
<name>A0AAV7QAV9_PLEWA</name>
<dbReference type="AlphaFoldDB" id="A0AAV7QAV9"/>
<dbReference type="EMBL" id="JANPWB010000010">
    <property type="protein sequence ID" value="KAJ1136330.1"/>
    <property type="molecule type" value="Genomic_DNA"/>
</dbReference>
<organism evidence="1 2">
    <name type="scientific">Pleurodeles waltl</name>
    <name type="common">Iberian ribbed newt</name>
    <dbReference type="NCBI Taxonomy" id="8319"/>
    <lineage>
        <taxon>Eukaryota</taxon>
        <taxon>Metazoa</taxon>
        <taxon>Chordata</taxon>
        <taxon>Craniata</taxon>
        <taxon>Vertebrata</taxon>
        <taxon>Euteleostomi</taxon>
        <taxon>Amphibia</taxon>
        <taxon>Batrachia</taxon>
        <taxon>Caudata</taxon>
        <taxon>Salamandroidea</taxon>
        <taxon>Salamandridae</taxon>
        <taxon>Pleurodelinae</taxon>
        <taxon>Pleurodeles</taxon>
    </lineage>
</organism>